<evidence type="ECO:0000313" key="6">
    <source>
        <dbReference type="Proteomes" id="UP000031036"/>
    </source>
</evidence>
<dbReference type="InterPro" id="IPR000504">
    <property type="entry name" value="RRM_dom"/>
</dbReference>
<dbReference type="CDD" id="cd12344">
    <property type="entry name" value="RRM1_SECp43_like"/>
    <property type="match status" value="1"/>
</dbReference>
<dbReference type="PANTHER" id="PTHR37457">
    <property type="entry name" value="TRNA SELENOCYSTEINE 1-ASSOCIATED PROTEIN 1-RELATED"/>
    <property type="match status" value="1"/>
</dbReference>
<dbReference type="InterPro" id="IPR040434">
    <property type="entry name" value="TSAP1"/>
</dbReference>
<dbReference type="Gene3D" id="3.30.70.330">
    <property type="match status" value="3"/>
</dbReference>
<evidence type="ECO:0000259" key="4">
    <source>
        <dbReference type="PROSITE" id="PS50102"/>
    </source>
</evidence>
<dbReference type="InterPro" id="IPR012677">
    <property type="entry name" value="Nucleotide-bd_a/b_plait_sf"/>
</dbReference>
<comment type="caution">
    <text evidence="5">The sequence shown here is derived from an EMBL/GenBank/DDBJ whole genome shotgun (WGS) entry which is preliminary data.</text>
</comment>
<protein>
    <recommendedName>
        <fullName evidence="2">tRNA selenocysteine-associated protein 1</fullName>
    </recommendedName>
</protein>
<dbReference type="Proteomes" id="UP000031036">
    <property type="component" value="Unassembled WGS sequence"/>
</dbReference>
<dbReference type="STRING" id="6265.A0A0B2VHB1"/>
<gene>
    <name evidence="5" type="primary">TRNAU1AP</name>
    <name evidence="5" type="ORF">Tcan_15584</name>
</gene>
<dbReference type="FunFam" id="3.30.70.330:FF:000159">
    <property type="entry name" value="tRNA selenocysteine 1-associated protein 1"/>
    <property type="match status" value="1"/>
</dbReference>
<feature type="domain" description="RRM" evidence="4">
    <location>
        <begin position="101"/>
        <end position="184"/>
    </location>
</feature>
<dbReference type="EMBL" id="JPKZ01001631">
    <property type="protein sequence ID" value="KHN80938.1"/>
    <property type="molecule type" value="Genomic_DNA"/>
</dbReference>
<name>A0A0B2VHB1_TOXCA</name>
<sequence length="406" mass="45969">MTISGALLTRISNELMRDEKGRRVMCMCDDQWMLDPSISTKMSRSAEETDRTLWMGDLSSDWDAAYIAEAFARMGEEVTNVKIVFDKYTSKMSRSAEETDRTLWMGDLSSDWDAAYIAEAFARMGEEVTNVKIVFDKYTSKQAGYCFVEFPDQEAARRAMLHINGKVIPKSKPAAAFNLSFANSPNAPYTEYNLFVNNVPQDMDDAALFLIFGERYRSCRGAKVYRNSDGTSKGLGFVRFSDQTDQQRALLEMNKYRVDGRQLLLKLAQPKYRAPRQARQQQQQQQAAYDASVFYGQLQGAATYYDPNANASYQQQAYSQNAHYAYPVADPYAVQPIYYPVVEGGSIVSLDEGGVEPIVDEAAETYNDRLLASGEEFYEALENSRWSKVICDLDTTENRLLRTLSS</sequence>
<dbReference type="GO" id="GO:0003723">
    <property type="term" value="F:RNA binding"/>
    <property type="evidence" value="ECO:0007669"/>
    <property type="project" value="UniProtKB-UniRule"/>
</dbReference>
<organism evidence="5 6">
    <name type="scientific">Toxocara canis</name>
    <name type="common">Canine roundworm</name>
    <dbReference type="NCBI Taxonomy" id="6265"/>
    <lineage>
        <taxon>Eukaryota</taxon>
        <taxon>Metazoa</taxon>
        <taxon>Ecdysozoa</taxon>
        <taxon>Nematoda</taxon>
        <taxon>Chromadorea</taxon>
        <taxon>Rhabditida</taxon>
        <taxon>Spirurina</taxon>
        <taxon>Ascaridomorpha</taxon>
        <taxon>Ascaridoidea</taxon>
        <taxon>Toxocaridae</taxon>
        <taxon>Toxocara</taxon>
    </lineage>
</organism>
<dbReference type="InterPro" id="IPR035979">
    <property type="entry name" value="RBD_domain_sf"/>
</dbReference>
<dbReference type="OrthoDB" id="446113at2759"/>
<keyword evidence="3" id="KW-0694">RNA-binding</keyword>
<keyword evidence="6" id="KW-1185">Reference proteome</keyword>
<dbReference type="SMART" id="SM00360">
    <property type="entry name" value="RRM"/>
    <property type="match status" value="2"/>
</dbReference>
<dbReference type="AlphaFoldDB" id="A0A0B2VHB1"/>
<evidence type="ECO:0000256" key="2">
    <source>
        <dbReference type="ARBA" id="ARBA00033477"/>
    </source>
</evidence>
<comment type="similarity">
    <text evidence="1">Belongs to the RRM TRSPAP family.</text>
</comment>
<evidence type="ECO:0000256" key="1">
    <source>
        <dbReference type="ARBA" id="ARBA00008920"/>
    </source>
</evidence>
<dbReference type="Pfam" id="PF00076">
    <property type="entry name" value="RRM_1"/>
    <property type="match status" value="2"/>
</dbReference>
<reference evidence="5 6" key="1">
    <citation type="submission" date="2014-11" db="EMBL/GenBank/DDBJ databases">
        <title>Genetic blueprint of the zoonotic pathogen Toxocara canis.</title>
        <authorList>
            <person name="Zhu X.-Q."/>
            <person name="Korhonen P.K."/>
            <person name="Cai H."/>
            <person name="Young N.D."/>
            <person name="Nejsum P."/>
            <person name="von Samson-Himmelstjerna G."/>
            <person name="Boag P.R."/>
            <person name="Tan P."/>
            <person name="Li Q."/>
            <person name="Min J."/>
            <person name="Yang Y."/>
            <person name="Wang X."/>
            <person name="Fang X."/>
            <person name="Hall R.S."/>
            <person name="Hofmann A."/>
            <person name="Sternberg P.W."/>
            <person name="Jex A.R."/>
            <person name="Gasser R.B."/>
        </authorList>
    </citation>
    <scope>NUCLEOTIDE SEQUENCE [LARGE SCALE GENOMIC DNA]</scope>
    <source>
        <strain evidence="5">PN_DK_2014</strain>
    </source>
</reference>
<evidence type="ECO:0000256" key="3">
    <source>
        <dbReference type="PROSITE-ProRule" id="PRU00176"/>
    </source>
</evidence>
<proteinExistence type="inferred from homology"/>
<dbReference type="SUPFAM" id="SSF54928">
    <property type="entry name" value="RNA-binding domain, RBD"/>
    <property type="match status" value="2"/>
</dbReference>
<dbReference type="OMA" id="MNCHWEP"/>
<dbReference type="PROSITE" id="PS50102">
    <property type="entry name" value="RRM"/>
    <property type="match status" value="2"/>
</dbReference>
<dbReference type="PANTHER" id="PTHR37457:SF3">
    <property type="entry name" value="TRNA SELENOCYSTEINE-ASSOCIATED PROTEIN 1"/>
    <property type="match status" value="1"/>
</dbReference>
<accession>A0A0B2VHB1</accession>
<evidence type="ECO:0000313" key="5">
    <source>
        <dbReference type="EMBL" id="KHN80938.1"/>
    </source>
</evidence>
<feature type="domain" description="RRM" evidence="4">
    <location>
        <begin position="192"/>
        <end position="270"/>
    </location>
</feature>